<feature type="domain" description="HTH marR-type" evidence="5">
    <location>
        <begin position="28"/>
        <end position="160"/>
    </location>
</feature>
<protein>
    <submittedName>
        <fullName evidence="6">MarR family transcriptional regulator</fullName>
    </submittedName>
</protein>
<accession>A0ABZ2R2Q3</accession>
<reference evidence="6 7" key="1">
    <citation type="submission" date="2024-03" db="EMBL/GenBank/DDBJ databases">
        <title>Rhodococcus navarretei sp. nov. and Pseudarthrobacter quantumdoti sp. nov., two new species with the ability to biosynthesize Quantum Dots isolated from soil samples at Union Glacier, Antarctica.</title>
        <authorList>
            <person name="Vargas M."/>
        </authorList>
    </citation>
    <scope>NUCLEOTIDE SEQUENCE [LARGE SCALE GENOMIC DNA]</scope>
    <source>
        <strain evidence="6 7">RC-2-3</strain>
    </source>
</reference>
<organism evidence="6 7">
    <name type="scientific">Pseudarthrobacter quantipunctorum</name>
    <dbReference type="NCBI Taxonomy" id="3128980"/>
    <lineage>
        <taxon>Bacteria</taxon>
        <taxon>Bacillati</taxon>
        <taxon>Actinomycetota</taxon>
        <taxon>Actinomycetes</taxon>
        <taxon>Micrococcales</taxon>
        <taxon>Micrococcaceae</taxon>
        <taxon>Pseudarthrobacter</taxon>
    </lineage>
</organism>
<dbReference type="InterPro" id="IPR011991">
    <property type="entry name" value="ArsR-like_HTH"/>
</dbReference>
<dbReference type="PROSITE" id="PS50995">
    <property type="entry name" value="HTH_MARR_2"/>
    <property type="match status" value="1"/>
</dbReference>
<evidence type="ECO:0000313" key="6">
    <source>
        <dbReference type="EMBL" id="WXK91480.1"/>
    </source>
</evidence>
<evidence type="ECO:0000256" key="2">
    <source>
        <dbReference type="ARBA" id="ARBA00023125"/>
    </source>
</evidence>
<evidence type="ECO:0000256" key="4">
    <source>
        <dbReference type="SAM" id="MobiDB-lite"/>
    </source>
</evidence>
<dbReference type="SMART" id="SM00347">
    <property type="entry name" value="HTH_MARR"/>
    <property type="match status" value="1"/>
</dbReference>
<dbReference type="EMBL" id="CP148033">
    <property type="protein sequence ID" value="WXK91480.1"/>
    <property type="molecule type" value="Genomic_DNA"/>
</dbReference>
<dbReference type="Pfam" id="PF12802">
    <property type="entry name" value="MarR_2"/>
    <property type="match status" value="1"/>
</dbReference>
<keyword evidence="2" id="KW-0238">DNA-binding</keyword>
<dbReference type="InterPro" id="IPR036388">
    <property type="entry name" value="WH-like_DNA-bd_sf"/>
</dbReference>
<dbReference type="InterPro" id="IPR036390">
    <property type="entry name" value="WH_DNA-bd_sf"/>
</dbReference>
<keyword evidence="7" id="KW-1185">Reference proteome</keyword>
<evidence type="ECO:0000256" key="3">
    <source>
        <dbReference type="ARBA" id="ARBA00023163"/>
    </source>
</evidence>
<evidence type="ECO:0000313" key="7">
    <source>
        <dbReference type="Proteomes" id="UP001623384"/>
    </source>
</evidence>
<dbReference type="PANTHER" id="PTHR42756:SF1">
    <property type="entry name" value="TRANSCRIPTIONAL REPRESSOR OF EMRAB OPERON"/>
    <property type="match status" value="1"/>
</dbReference>
<sequence length="169" mass="18283">MRSSPSSDHEQSLHEEPAHPEGQAPQADKQLAVAVLDISFEVRRKSHEGTGVLPLSSGVLDVIRVIERHPGITVAEVASRLGRQLSNTSSQLRELVALGLVTRVRDGADKRYVALHPTKESQRIKALLEGAWAEALASASSRLLPEERDQIAASLPALQRLAALLAEPE</sequence>
<keyword evidence="1" id="KW-0805">Transcription regulation</keyword>
<proteinExistence type="predicted"/>
<evidence type="ECO:0000256" key="1">
    <source>
        <dbReference type="ARBA" id="ARBA00023015"/>
    </source>
</evidence>
<dbReference type="Proteomes" id="UP001623384">
    <property type="component" value="Chromosome"/>
</dbReference>
<gene>
    <name evidence="6" type="ORF">WHH00_10185</name>
</gene>
<dbReference type="PANTHER" id="PTHR42756">
    <property type="entry name" value="TRANSCRIPTIONAL REGULATOR, MARR"/>
    <property type="match status" value="1"/>
</dbReference>
<keyword evidence="3" id="KW-0804">Transcription</keyword>
<feature type="compositionally biased region" description="Basic and acidic residues" evidence="4">
    <location>
        <begin position="7"/>
        <end position="19"/>
    </location>
</feature>
<dbReference type="CDD" id="cd00090">
    <property type="entry name" value="HTH_ARSR"/>
    <property type="match status" value="1"/>
</dbReference>
<evidence type="ECO:0000259" key="5">
    <source>
        <dbReference type="PROSITE" id="PS50995"/>
    </source>
</evidence>
<dbReference type="InterPro" id="IPR000835">
    <property type="entry name" value="HTH_MarR-typ"/>
</dbReference>
<name>A0ABZ2R2Q3_9MICC</name>
<dbReference type="RefSeq" id="WP_406632481.1">
    <property type="nucleotide sequence ID" value="NZ_CP148033.1"/>
</dbReference>
<dbReference type="SUPFAM" id="SSF46785">
    <property type="entry name" value="Winged helix' DNA-binding domain"/>
    <property type="match status" value="1"/>
</dbReference>
<feature type="region of interest" description="Disordered" evidence="4">
    <location>
        <begin position="1"/>
        <end position="28"/>
    </location>
</feature>
<dbReference type="Gene3D" id="1.10.10.10">
    <property type="entry name" value="Winged helix-like DNA-binding domain superfamily/Winged helix DNA-binding domain"/>
    <property type="match status" value="1"/>
</dbReference>